<reference evidence="3 4" key="1">
    <citation type="submission" date="2018-03" db="EMBL/GenBank/DDBJ databases">
        <title>Genomic Encyclopedia of Archaeal and Bacterial Type Strains, Phase II (KMG-II): from individual species to whole genera.</title>
        <authorList>
            <person name="Goeker M."/>
        </authorList>
    </citation>
    <scope>NUCLEOTIDE SEQUENCE [LARGE SCALE GENOMIC DNA]</scope>
    <source>
        <strain evidence="3 4">DSM 44889</strain>
    </source>
</reference>
<feature type="transmembrane region" description="Helical" evidence="2">
    <location>
        <begin position="194"/>
        <end position="216"/>
    </location>
</feature>
<feature type="compositionally biased region" description="Polar residues" evidence="1">
    <location>
        <begin position="1"/>
        <end position="17"/>
    </location>
</feature>
<dbReference type="PANTHER" id="PTHR37305:SF1">
    <property type="entry name" value="MEMBRANE PROTEIN"/>
    <property type="match status" value="1"/>
</dbReference>
<dbReference type="RefSeq" id="WP_109776500.1">
    <property type="nucleotide sequence ID" value="NZ_QGDQ01000040.1"/>
</dbReference>
<name>A0A315ZR95_9ACTN</name>
<evidence type="ECO:0000256" key="2">
    <source>
        <dbReference type="SAM" id="Phobius"/>
    </source>
</evidence>
<comment type="caution">
    <text evidence="3">The sequence shown here is derived from an EMBL/GenBank/DDBJ whole genome shotgun (WGS) entry which is preliminary data.</text>
</comment>
<dbReference type="Proteomes" id="UP000245469">
    <property type="component" value="Unassembled WGS sequence"/>
</dbReference>
<evidence type="ECO:0000313" key="3">
    <source>
        <dbReference type="EMBL" id="PWJ47214.1"/>
    </source>
</evidence>
<proteinExistence type="predicted"/>
<accession>A0A315ZR95</accession>
<keyword evidence="2" id="KW-0812">Transmembrane</keyword>
<protein>
    <submittedName>
        <fullName evidence="3">ABC-2 family transporter</fullName>
    </submittedName>
</protein>
<keyword evidence="2" id="KW-0472">Membrane</keyword>
<dbReference type="Pfam" id="PF12730">
    <property type="entry name" value="ABC2_membrane_4"/>
    <property type="match status" value="1"/>
</dbReference>
<keyword evidence="4" id="KW-1185">Reference proteome</keyword>
<sequence>MSTNPLTDGSRTTTSAASPVPAPRAHRSQHRADTGTAPSGATLPRAVLAEWTKLRSLRSTWWTLLIALALAIGFAALIAAVISNPDATQPRGGPGANGLADPVAAALGATGFSALVLGVLGALVASGEYATGSISSSLMALPRRWPLVVAKASVLLAVLVPFTLVLSLGALWMAQVVYGDAATIDWTASETVSAVLGNSGYLVAVALFGLGLGLLLRATAGAITFLVAVVFVAPPLLQLVTWDWVKAIAHRFPDVAATSLQSTTGTGVLSDVAAWLTLLGWAVVPVALGALALQRRDA</sequence>
<feature type="transmembrane region" description="Helical" evidence="2">
    <location>
        <begin position="61"/>
        <end position="83"/>
    </location>
</feature>
<dbReference type="EMBL" id="QGDQ01000040">
    <property type="protein sequence ID" value="PWJ47214.1"/>
    <property type="molecule type" value="Genomic_DNA"/>
</dbReference>
<dbReference type="OrthoDB" id="3297477at2"/>
<dbReference type="PANTHER" id="PTHR37305">
    <property type="entry name" value="INTEGRAL MEMBRANE PROTEIN-RELATED"/>
    <property type="match status" value="1"/>
</dbReference>
<feature type="transmembrane region" description="Helical" evidence="2">
    <location>
        <begin position="103"/>
        <end position="127"/>
    </location>
</feature>
<evidence type="ECO:0000256" key="1">
    <source>
        <dbReference type="SAM" id="MobiDB-lite"/>
    </source>
</evidence>
<keyword evidence="2" id="KW-1133">Transmembrane helix</keyword>
<feature type="transmembrane region" description="Helical" evidence="2">
    <location>
        <begin position="148"/>
        <end position="174"/>
    </location>
</feature>
<dbReference type="AlphaFoldDB" id="A0A315ZR95"/>
<gene>
    <name evidence="3" type="ORF">BXY45_14029</name>
</gene>
<feature type="region of interest" description="Disordered" evidence="1">
    <location>
        <begin position="1"/>
        <end position="39"/>
    </location>
</feature>
<feature type="transmembrane region" description="Helical" evidence="2">
    <location>
        <begin position="272"/>
        <end position="293"/>
    </location>
</feature>
<feature type="transmembrane region" description="Helical" evidence="2">
    <location>
        <begin position="223"/>
        <end position="242"/>
    </location>
</feature>
<organism evidence="3 4">
    <name type="scientific">Quadrisphaera granulorum</name>
    <dbReference type="NCBI Taxonomy" id="317664"/>
    <lineage>
        <taxon>Bacteria</taxon>
        <taxon>Bacillati</taxon>
        <taxon>Actinomycetota</taxon>
        <taxon>Actinomycetes</taxon>
        <taxon>Kineosporiales</taxon>
        <taxon>Kineosporiaceae</taxon>
        <taxon>Quadrisphaera</taxon>
    </lineage>
</organism>
<evidence type="ECO:0000313" key="4">
    <source>
        <dbReference type="Proteomes" id="UP000245469"/>
    </source>
</evidence>